<sequence length="787" mass="87707">MFKLSTIILLLVNFHLTVAAQDYGSLKGTVTDEFDKPLRGATIRLEPDGHSTETDAKGNFSFNKIFTGNYNITVSMVGKINHQANIKIGSVAANNLIIKLSDDERELNEVAVSENRAAPDNLLKLERSAMPVTVISRRTIELMGSRRLDEVLKEQTGIAIVNNIGGGARSVGVQMQGFSSEYIMILIDGQPMVGRNSGNFDLSRISVSNVERIEIIKGASSCLFGSEALGGAINIVTRYGALQPQAAVAANYGSLNIADVTLEGETPFASQRGSANVSANYYRTDGFNTNPKYIQQGTTAPPYDNYALQGRIRYRLTSKSTIGFSGRYGLRKSFMSKDFGLGIISGDSQDEQDLNLSATFDHYFSSGLRSMSRYYYTNFRSDQSVDWQQTNSNITKDIFAQNLHRFEQQFAYGVNDELKFTGGLGGSIESMNDVSLTNPASVSSGFTFLQGDWQFTKQLGVVVGLRYDLTNTYGSKLNPSLGLQYKIIPTLTFKAGAGTGFKAPDFKSRYLVFYNPAANYLVIGNEVLRQTLNQLQAQGQISEIRQYLLNQLDQNLQAERSTSLNLSLEWKPKENMKVEAGVFHHALRNQINSIQVATGSGNRNIYTYQNLPEAVNKGIDLSFSISPLKNLELSAGYQYLIAKDLSVIDSIKTGHYPYNQNIHDAATGNSYSPKPSDYWGIENRSRHMANFKAFYNYRPWDASLNIRVNYRGKYPFGDRNGNQFIDRYDAFVNSFFMFNAAFEKKLMKQHLSIRLTADNILNYTYSLMPGQPGRVLLAGLTYRLYKD</sequence>
<dbReference type="AlphaFoldDB" id="A0A4V2JGR4"/>
<keyword evidence="7 10" id="KW-0472">Membrane</keyword>
<keyword evidence="5 12" id="KW-0732">Signal</keyword>
<feature type="domain" description="TonB-dependent receptor plug" evidence="14">
    <location>
        <begin position="126"/>
        <end position="232"/>
    </location>
</feature>
<evidence type="ECO:0000256" key="7">
    <source>
        <dbReference type="ARBA" id="ARBA00023136"/>
    </source>
</evidence>
<dbReference type="Pfam" id="PF13715">
    <property type="entry name" value="CarbopepD_reg_2"/>
    <property type="match status" value="1"/>
</dbReference>
<dbReference type="OrthoDB" id="9764669at2"/>
<dbReference type="GO" id="GO:0015344">
    <property type="term" value="F:siderophore uptake transmembrane transporter activity"/>
    <property type="evidence" value="ECO:0007669"/>
    <property type="project" value="TreeGrafter"/>
</dbReference>
<evidence type="ECO:0000256" key="1">
    <source>
        <dbReference type="ARBA" id="ARBA00004571"/>
    </source>
</evidence>
<comment type="subcellular location">
    <subcellularLocation>
        <location evidence="1 10">Cell outer membrane</location>
        <topology evidence="1 10">Multi-pass membrane protein</topology>
    </subcellularLocation>
</comment>
<dbReference type="InterPro" id="IPR039426">
    <property type="entry name" value="TonB-dep_rcpt-like"/>
</dbReference>
<evidence type="ECO:0000256" key="2">
    <source>
        <dbReference type="ARBA" id="ARBA00022448"/>
    </source>
</evidence>
<dbReference type="PANTHER" id="PTHR30069">
    <property type="entry name" value="TONB-DEPENDENT OUTER MEMBRANE RECEPTOR"/>
    <property type="match status" value="1"/>
</dbReference>
<dbReference type="Gene3D" id="2.40.170.20">
    <property type="entry name" value="TonB-dependent receptor, beta-barrel domain"/>
    <property type="match status" value="1"/>
</dbReference>
<dbReference type="PROSITE" id="PS52016">
    <property type="entry name" value="TONB_DEPENDENT_REC_3"/>
    <property type="match status" value="1"/>
</dbReference>
<proteinExistence type="inferred from homology"/>
<keyword evidence="3 10" id="KW-1134">Transmembrane beta strand</keyword>
<keyword evidence="9 10" id="KW-0998">Cell outer membrane</keyword>
<evidence type="ECO:0000313" key="16">
    <source>
        <dbReference type="Proteomes" id="UP000291819"/>
    </source>
</evidence>
<keyword evidence="2 10" id="KW-0813">Transport</keyword>
<dbReference type="InterPro" id="IPR000531">
    <property type="entry name" value="Beta-barrel_TonB"/>
</dbReference>
<dbReference type="InterPro" id="IPR008969">
    <property type="entry name" value="CarboxyPept-like_regulatory"/>
</dbReference>
<dbReference type="RefSeq" id="WP_131030453.1">
    <property type="nucleotide sequence ID" value="NZ_SIXF01000011.1"/>
</dbReference>
<dbReference type="SUPFAM" id="SSF56935">
    <property type="entry name" value="Porins"/>
    <property type="match status" value="1"/>
</dbReference>
<dbReference type="Gene3D" id="2.170.130.10">
    <property type="entry name" value="TonB-dependent receptor, plug domain"/>
    <property type="match status" value="1"/>
</dbReference>
<dbReference type="InterPro" id="IPR012910">
    <property type="entry name" value="Plug_dom"/>
</dbReference>
<evidence type="ECO:0000256" key="10">
    <source>
        <dbReference type="PROSITE-ProRule" id="PRU01360"/>
    </source>
</evidence>
<evidence type="ECO:0000256" key="3">
    <source>
        <dbReference type="ARBA" id="ARBA00022452"/>
    </source>
</evidence>
<organism evidence="15 16">
    <name type="scientific">Pedobacter kyonggii</name>
    <dbReference type="NCBI Taxonomy" id="1926871"/>
    <lineage>
        <taxon>Bacteria</taxon>
        <taxon>Pseudomonadati</taxon>
        <taxon>Bacteroidota</taxon>
        <taxon>Sphingobacteriia</taxon>
        <taxon>Sphingobacteriales</taxon>
        <taxon>Sphingobacteriaceae</taxon>
        <taxon>Pedobacter</taxon>
    </lineage>
</organism>
<comment type="caution">
    <text evidence="15">The sequence shown here is derived from an EMBL/GenBank/DDBJ whole genome shotgun (WGS) entry which is preliminary data.</text>
</comment>
<dbReference type="SUPFAM" id="SSF49464">
    <property type="entry name" value="Carboxypeptidase regulatory domain-like"/>
    <property type="match status" value="1"/>
</dbReference>
<dbReference type="InterPro" id="IPR037066">
    <property type="entry name" value="Plug_dom_sf"/>
</dbReference>
<evidence type="ECO:0000256" key="11">
    <source>
        <dbReference type="RuleBase" id="RU003357"/>
    </source>
</evidence>
<evidence type="ECO:0000256" key="12">
    <source>
        <dbReference type="SAM" id="SignalP"/>
    </source>
</evidence>
<gene>
    <name evidence="15" type="ORF">EYS08_13005</name>
</gene>
<feature type="chain" id="PRO_5020662503" evidence="12">
    <location>
        <begin position="21"/>
        <end position="787"/>
    </location>
</feature>
<dbReference type="Gene3D" id="2.60.40.1120">
    <property type="entry name" value="Carboxypeptidase-like, regulatory domain"/>
    <property type="match status" value="1"/>
</dbReference>
<feature type="domain" description="TonB-dependent receptor-like beta-barrel" evidence="13">
    <location>
        <begin position="276"/>
        <end position="760"/>
    </location>
</feature>
<dbReference type="InterPro" id="IPR036942">
    <property type="entry name" value="Beta-barrel_TonB_sf"/>
</dbReference>
<dbReference type="Pfam" id="PF07715">
    <property type="entry name" value="Plug"/>
    <property type="match status" value="1"/>
</dbReference>
<keyword evidence="4 10" id="KW-0812">Transmembrane</keyword>
<evidence type="ECO:0000256" key="6">
    <source>
        <dbReference type="ARBA" id="ARBA00023077"/>
    </source>
</evidence>
<dbReference type="GO" id="GO:0009279">
    <property type="term" value="C:cell outer membrane"/>
    <property type="evidence" value="ECO:0007669"/>
    <property type="project" value="UniProtKB-SubCell"/>
</dbReference>
<dbReference type="EMBL" id="SIXF01000011">
    <property type="protein sequence ID" value="TBO41760.1"/>
    <property type="molecule type" value="Genomic_DNA"/>
</dbReference>
<name>A0A4V2JGR4_9SPHI</name>
<keyword evidence="8 15" id="KW-0675">Receptor</keyword>
<dbReference type="Proteomes" id="UP000291819">
    <property type="component" value="Unassembled WGS sequence"/>
</dbReference>
<keyword evidence="16" id="KW-1185">Reference proteome</keyword>
<keyword evidence="6 11" id="KW-0798">TonB box</keyword>
<evidence type="ECO:0000256" key="5">
    <source>
        <dbReference type="ARBA" id="ARBA00022729"/>
    </source>
</evidence>
<feature type="signal peptide" evidence="12">
    <location>
        <begin position="1"/>
        <end position="20"/>
    </location>
</feature>
<evidence type="ECO:0000256" key="9">
    <source>
        <dbReference type="ARBA" id="ARBA00023237"/>
    </source>
</evidence>
<dbReference type="CDD" id="cd01347">
    <property type="entry name" value="ligand_gated_channel"/>
    <property type="match status" value="1"/>
</dbReference>
<dbReference type="PANTHER" id="PTHR30069:SF29">
    <property type="entry name" value="HEMOGLOBIN AND HEMOGLOBIN-HAPTOGLOBIN-BINDING PROTEIN 1-RELATED"/>
    <property type="match status" value="1"/>
</dbReference>
<dbReference type="Pfam" id="PF00593">
    <property type="entry name" value="TonB_dep_Rec_b-barrel"/>
    <property type="match status" value="1"/>
</dbReference>
<comment type="similarity">
    <text evidence="10 11">Belongs to the TonB-dependent receptor family.</text>
</comment>
<evidence type="ECO:0000259" key="14">
    <source>
        <dbReference type="Pfam" id="PF07715"/>
    </source>
</evidence>
<protein>
    <submittedName>
        <fullName evidence="15">TonB-dependent receptor</fullName>
    </submittedName>
</protein>
<evidence type="ECO:0000259" key="13">
    <source>
        <dbReference type="Pfam" id="PF00593"/>
    </source>
</evidence>
<accession>A0A4V2JGR4</accession>
<dbReference type="GO" id="GO:0044718">
    <property type="term" value="P:siderophore transmembrane transport"/>
    <property type="evidence" value="ECO:0007669"/>
    <property type="project" value="TreeGrafter"/>
</dbReference>
<evidence type="ECO:0000313" key="15">
    <source>
        <dbReference type="EMBL" id="TBO41760.1"/>
    </source>
</evidence>
<evidence type="ECO:0000256" key="4">
    <source>
        <dbReference type="ARBA" id="ARBA00022692"/>
    </source>
</evidence>
<evidence type="ECO:0000256" key="8">
    <source>
        <dbReference type="ARBA" id="ARBA00023170"/>
    </source>
</evidence>
<reference evidence="15 16" key="1">
    <citation type="submission" date="2019-02" db="EMBL/GenBank/DDBJ databases">
        <title>Pedobacter kyonggii whole genome sequence analysis.</title>
        <authorList>
            <person name="Dahal R.H."/>
        </authorList>
    </citation>
    <scope>NUCLEOTIDE SEQUENCE [LARGE SCALE GENOMIC DNA]</scope>
    <source>
        <strain evidence="15 16">K-4-11-1</strain>
    </source>
</reference>